<evidence type="ECO:0000259" key="9">
    <source>
        <dbReference type="Pfam" id="PF02714"/>
    </source>
</evidence>
<feature type="transmembrane region" description="Helical" evidence="8">
    <location>
        <begin position="177"/>
        <end position="197"/>
    </location>
</feature>
<dbReference type="PANTHER" id="PTHR13018:SF5">
    <property type="entry name" value="RE44586P"/>
    <property type="match status" value="1"/>
</dbReference>
<keyword evidence="4 8" id="KW-0812">Transmembrane</keyword>
<evidence type="ECO:0000256" key="2">
    <source>
        <dbReference type="ARBA" id="ARBA00007779"/>
    </source>
</evidence>
<feature type="transmembrane region" description="Helical" evidence="8">
    <location>
        <begin position="752"/>
        <end position="770"/>
    </location>
</feature>
<dbReference type="GO" id="GO:0005886">
    <property type="term" value="C:plasma membrane"/>
    <property type="evidence" value="ECO:0007669"/>
    <property type="project" value="TreeGrafter"/>
</dbReference>
<evidence type="ECO:0000313" key="13">
    <source>
        <dbReference type="Proteomes" id="UP000193467"/>
    </source>
</evidence>
<reference evidence="12 13" key="1">
    <citation type="submission" date="2016-07" db="EMBL/GenBank/DDBJ databases">
        <title>Pervasive Adenine N6-methylation of Active Genes in Fungi.</title>
        <authorList>
            <consortium name="DOE Joint Genome Institute"/>
            <person name="Mondo S.J."/>
            <person name="Dannebaum R.O."/>
            <person name="Kuo R.C."/>
            <person name="Labutti K."/>
            <person name="Haridas S."/>
            <person name="Kuo A."/>
            <person name="Salamov A."/>
            <person name="Ahrendt S.R."/>
            <person name="Lipzen A."/>
            <person name="Sullivan W."/>
            <person name="Andreopoulos W.B."/>
            <person name="Clum A."/>
            <person name="Lindquist E."/>
            <person name="Daum C."/>
            <person name="Ramamoorthy G.K."/>
            <person name="Gryganskyi A."/>
            <person name="Culley D."/>
            <person name="Magnuson J.K."/>
            <person name="James T.Y."/>
            <person name="O'Malley M.A."/>
            <person name="Stajich J.E."/>
            <person name="Spatafora J.W."/>
            <person name="Visel A."/>
            <person name="Grigoriev I.V."/>
        </authorList>
    </citation>
    <scope>NUCLEOTIDE SEQUENCE [LARGE SCALE GENOMIC DNA]</scope>
    <source>
        <strain evidence="12 13">62-1032</strain>
    </source>
</reference>
<evidence type="ECO:0000256" key="8">
    <source>
        <dbReference type="SAM" id="Phobius"/>
    </source>
</evidence>
<evidence type="ECO:0000259" key="10">
    <source>
        <dbReference type="Pfam" id="PF13967"/>
    </source>
</evidence>
<feature type="transmembrane region" description="Helical" evidence="8">
    <location>
        <begin position="726"/>
        <end position="746"/>
    </location>
</feature>
<evidence type="ECO:0000256" key="1">
    <source>
        <dbReference type="ARBA" id="ARBA00004141"/>
    </source>
</evidence>
<feature type="region of interest" description="Disordered" evidence="7">
    <location>
        <begin position="919"/>
        <end position="1018"/>
    </location>
</feature>
<evidence type="ECO:0000256" key="7">
    <source>
        <dbReference type="SAM" id="MobiDB-lite"/>
    </source>
</evidence>
<evidence type="ECO:0000259" key="11">
    <source>
        <dbReference type="Pfam" id="PF14703"/>
    </source>
</evidence>
<dbReference type="InterPro" id="IPR003864">
    <property type="entry name" value="CSC1/OSCA1-like_7TM"/>
</dbReference>
<dbReference type="InterPro" id="IPR027815">
    <property type="entry name" value="CSC1/OSCA1-like_cyt"/>
</dbReference>
<keyword evidence="3" id="KW-0813">Transport</keyword>
<dbReference type="GO" id="GO:0005227">
    <property type="term" value="F:calcium-activated cation channel activity"/>
    <property type="evidence" value="ECO:0007669"/>
    <property type="project" value="InterPro"/>
</dbReference>
<evidence type="ECO:0000256" key="5">
    <source>
        <dbReference type="ARBA" id="ARBA00022989"/>
    </source>
</evidence>
<dbReference type="AlphaFoldDB" id="A0A1Y2ET75"/>
<feature type="transmembrane region" description="Helical" evidence="8">
    <location>
        <begin position="477"/>
        <end position="498"/>
    </location>
</feature>
<dbReference type="Proteomes" id="UP000193467">
    <property type="component" value="Unassembled WGS sequence"/>
</dbReference>
<sequence>MDFMIRFDDDEPSNPDLPPGYGKQLQGAWLGGQLTLSISIGLASFLFFCIARRVEKWKVLYSPRTLLKGFSPHEVHDTPSFFGWILPTLRTSEFTVLQIVGLDAAVLLSFLRTGFLFFLTCSVLAFSILVPINYRENGTSEGVPPPVHTNDTSFVPESLSYAVSTSRFGKVHHGSTVYLTSHLVFTYAITIIALVFLQRNWKRYIPLRQLFSLELAHSIPARTVMCTNLPPHLRSERALAEYFEGIHLGESGESGGLGVESVTVTRAVGGMKELLEKRTKALRTLEEAWCKYLGNPVPVEGKKAVFGYDPTVEVERIVEPGTSPVGTPTRDRSPERRGGEGRLVDVSEDGVHDDDLDDEADLEARLLTPSRPTIINSARRRPKLRPGWFRKKVDALDYYAEQFRMADEDVKRRRKGRFRPTGVAFTTFQSLAAAQIAAQTVHYPQPSVFQTELAPEPRDIQWFNLSLSPSSVFIRQILVVMTLLVLLSVWLVPVLYLAKLISWSSIEEAAPKLAKWIGKSPRLRGFVQTSLPSLVMVAFNNLLPFFLEALSVFQGLQARSWVEYSLLKKYHLTLLFTTLFVFITSSTYSLLQDISQSPAKVLDKLATTLPGARNFFVSYVMLSGLAMMPLQLLELATVIPRAFFQIFYTRTPRDHAELNAPSMVNLGIVYPQALLIWTLGVTYSIISPLILPFATLYFGIAYLVYKYKFLFVYYRPYESRGQAWPLAFNRIGWGMLIFQTFMLGLFTVRKAFLLTGLMVPLLLGTAYAIYRIGLTYGPLARFVNLSQACEISHGAASDIVKLRRGHPVTRSQTHLNRGRYKHSGEGIYAVGKNKHTDYAQPPLSDSYPGVLNTGSRLYNHPALSGQLPEPWLPVPAEPSGLSEVPDVVQDAVSGGGAVIVDLRRRWSIAKRAVRKGANRVPGVNLPSSASERSLDDDNPARAWRNRSGSSAPVWGAPQPGDLIGHADVGDEGASSDEEEDAEGEGMTRYSTYWHHRDPSDSTKFPPSPGESSETEDES</sequence>
<evidence type="ECO:0000313" key="12">
    <source>
        <dbReference type="EMBL" id="ORY74770.1"/>
    </source>
</evidence>
<dbReference type="InParanoid" id="A0A1Y2ET75"/>
<feature type="transmembrane region" description="Helical" evidence="8">
    <location>
        <begin position="28"/>
        <end position="51"/>
    </location>
</feature>
<name>A0A1Y2ET75_9BASI</name>
<feature type="transmembrane region" description="Helical" evidence="8">
    <location>
        <begin position="616"/>
        <end position="639"/>
    </location>
</feature>
<proteinExistence type="inferred from homology"/>
<feature type="region of interest" description="Disordered" evidence="7">
    <location>
        <begin position="318"/>
        <end position="354"/>
    </location>
</feature>
<gene>
    <name evidence="12" type="ORF">BCR35DRAFT_306579</name>
</gene>
<protein>
    <recommendedName>
        <fullName evidence="14">DUF221-domain-containing protein</fullName>
    </recommendedName>
</protein>
<dbReference type="EMBL" id="MCGR01000040">
    <property type="protein sequence ID" value="ORY74770.1"/>
    <property type="molecule type" value="Genomic_DNA"/>
</dbReference>
<feature type="domain" description="CSC1/OSCA1-like 7TM region" evidence="9">
    <location>
        <begin position="475"/>
        <end position="746"/>
    </location>
</feature>
<feature type="transmembrane region" description="Helical" evidence="8">
    <location>
        <begin position="531"/>
        <end position="550"/>
    </location>
</feature>
<feature type="domain" description="CSC1/OSCA1-like cytosolic" evidence="11">
    <location>
        <begin position="221"/>
        <end position="464"/>
    </location>
</feature>
<evidence type="ECO:0000256" key="4">
    <source>
        <dbReference type="ARBA" id="ARBA00022692"/>
    </source>
</evidence>
<dbReference type="OrthoDB" id="1689567at2759"/>
<accession>A0A1Y2ET75</accession>
<comment type="caution">
    <text evidence="12">The sequence shown here is derived from an EMBL/GenBank/DDBJ whole genome shotgun (WGS) entry which is preliminary data.</text>
</comment>
<feature type="transmembrane region" description="Helical" evidence="8">
    <location>
        <begin position="685"/>
        <end position="705"/>
    </location>
</feature>
<keyword evidence="6 8" id="KW-0472">Membrane</keyword>
<dbReference type="InterPro" id="IPR045122">
    <property type="entry name" value="Csc1-like"/>
</dbReference>
<dbReference type="PANTHER" id="PTHR13018">
    <property type="entry name" value="PROBABLE MEMBRANE PROTEIN DUF221-RELATED"/>
    <property type="match status" value="1"/>
</dbReference>
<feature type="transmembrane region" description="Helical" evidence="8">
    <location>
        <begin position="115"/>
        <end position="134"/>
    </location>
</feature>
<dbReference type="Pfam" id="PF14703">
    <property type="entry name" value="PHM7_cyt"/>
    <property type="match status" value="1"/>
</dbReference>
<keyword evidence="5 8" id="KW-1133">Transmembrane helix</keyword>
<keyword evidence="13" id="KW-1185">Reference proteome</keyword>
<evidence type="ECO:0000256" key="6">
    <source>
        <dbReference type="ARBA" id="ARBA00023136"/>
    </source>
</evidence>
<evidence type="ECO:0008006" key="14">
    <source>
        <dbReference type="Google" id="ProtNLM"/>
    </source>
</evidence>
<comment type="subcellular location">
    <subcellularLocation>
        <location evidence="1">Membrane</location>
        <topology evidence="1">Multi-pass membrane protein</topology>
    </subcellularLocation>
</comment>
<feature type="compositionally biased region" description="Acidic residues" evidence="7">
    <location>
        <begin position="969"/>
        <end position="983"/>
    </location>
</feature>
<feature type="compositionally biased region" description="Basic and acidic residues" evidence="7">
    <location>
        <begin position="329"/>
        <end position="345"/>
    </location>
</feature>
<feature type="domain" description="CSC1/OSCA1-like N-terminal transmembrane" evidence="10">
    <location>
        <begin position="33"/>
        <end position="199"/>
    </location>
</feature>
<dbReference type="FunCoup" id="A0A1Y2ET75">
    <property type="interactions" value="71"/>
</dbReference>
<dbReference type="InterPro" id="IPR032880">
    <property type="entry name" value="CSC1/OSCA1-like_N"/>
</dbReference>
<evidence type="ECO:0000256" key="3">
    <source>
        <dbReference type="ARBA" id="ARBA00022448"/>
    </source>
</evidence>
<organism evidence="12 13">
    <name type="scientific">Leucosporidium creatinivorum</name>
    <dbReference type="NCBI Taxonomy" id="106004"/>
    <lineage>
        <taxon>Eukaryota</taxon>
        <taxon>Fungi</taxon>
        <taxon>Dikarya</taxon>
        <taxon>Basidiomycota</taxon>
        <taxon>Pucciniomycotina</taxon>
        <taxon>Microbotryomycetes</taxon>
        <taxon>Leucosporidiales</taxon>
        <taxon>Leucosporidium</taxon>
    </lineage>
</organism>
<dbReference type="Pfam" id="PF13967">
    <property type="entry name" value="RSN1_TM"/>
    <property type="match status" value="1"/>
</dbReference>
<feature type="transmembrane region" description="Helical" evidence="8">
    <location>
        <begin position="570"/>
        <end position="591"/>
    </location>
</feature>
<comment type="similarity">
    <text evidence="2">Belongs to the CSC1 (TC 1.A.17) family.</text>
</comment>
<dbReference type="Pfam" id="PF02714">
    <property type="entry name" value="RSN1_7TM"/>
    <property type="match status" value="1"/>
</dbReference>